<sequence>MHNYNGCIKPTNELLNASFS</sequence>
<evidence type="ECO:0000313" key="1">
    <source>
        <dbReference type="EMBL" id="KTB34138.1"/>
    </source>
</evidence>
<proteinExistence type="predicted"/>
<comment type="caution">
    <text evidence="1">The sequence shown here is derived from an EMBL/GenBank/DDBJ whole genome shotgun (WGS) entry which is preliminary data.</text>
</comment>
<dbReference type="Proteomes" id="UP000054988">
    <property type="component" value="Unassembled WGS sequence"/>
</dbReference>
<reference evidence="1 2" key="1">
    <citation type="submission" date="2015-12" db="EMBL/GenBank/DDBJ databases">
        <title>Draft genome sequence of Moniliophthora roreri, the causal agent of frosty pod rot of cacao.</title>
        <authorList>
            <person name="Aime M.C."/>
            <person name="Diaz-Valderrama J.R."/>
            <person name="Kijpornyongpan T."/>
            <person name="Phillips-Mora W."/>
        </authorList>
    </citation>
    <scope>NUCLEOTIDE SEQUENCE [LARGE SCALE GENOMIC DNA]</scope>
    <source>
        <strain evidence="1 2">MCA 2952</strain>
    </source>
</reference>
<evidence type="ECO:0000313" key="2">
    <source>
        <dbReference type="Proteomes" id="UP000054988"/>
    </source>
</evidence>
<organism evidence="1 2">
    <name type="scientific">Moniliophthora roreri</name>
    <name type="common">Frosty pod rot fungus</name>
    <name type="synonym">Monilia roreri</name>
    <dbReference type="NCBI Taxonomy" id="221103"/>
    <lineage>
        <taxon>Eukaryota</taxon>
        <taxon>Fungi</taxon>
        <taxon>Dikarya</taxon>
        <taxon>Basidiomycota</taxon>
        <taxon>Agaricomycotina</taxon>
        <taxon>Agaricomycetes</taxon>
        <taxon>Agaricomycetidae</taxon>
        <taxon>Agaricales</taxon>
        <taxon>Marasmiineae</taxon>
        <taxon>Marasmiaceae</taxon>
        <taxon>Moniliophthora</taxon>
    </lineage>
</organism>
<protein>
    <submittedName>
        <fullName evidence="1">Uncharacterized protein</fullName>
    </submittedName>
</protein>
<accession>A0A0W0FCW7</accession>
<dbReference type="EMBL" id="LATX01002119">
    <property type="protein sequence ID" value="KTB34138.1"/>
    <property type="molecule type" value="Genomic_DNA"/>
</dbReference>
<gene>
    <name evidence="1" type="ORF">WG66_13272</name>
</gene>
<dbReference type="AlphaFoldDB" id="A0A0W0FCW7"/>
<name>A0A0W0FCW7_MONRR</name>